<dbReference type="EMBL" id="UZAF01019069">
    <property type="protein sequence ID" value="VDO57383.1"/>
    <property type="molecule type" value="Genomic_DNA"/>
</dbReference>
<proteinExistence type="predicted"/>
<keyword evidence="1" id="KW-0732">Signal</keyword>
<organism evidence="5">
    <name type="scientific">Haemonchus placei</name>
    <name type="common">Barber's pole worm</name>
    <dbReference type="NCBI Taxonomy" id="6290"/>
    <lineage>
        <taxon>Eukaryota</taxon>
        <taxon>Metazoa</taxon>
        <taxon>Ecdysozoa</taxon>
        <taxon>Nematoda</taxon>
        <taxon>Chromadorea</taxon>
        <taxon>Rhabditida</taxon>
        <taxon>Rhabditina</taxon>
        <taxon>Rhabditomorpha</taxon>
        <taxon>Strongyloidea</taxon>
        <taxon>Trichostrongylidae</taxon>
        <taxon>Haemonchus</taxon>
    </lineage>
</organism>
<sequence length="70" mass="7796">MFFYFLCALLLLNAFSTEAEECADKSVNTRAGARFCEFMASKNPEGKVLCTAEGYEEVAKEYCAKTCNLC</sequence>
<feature type="signal peptide" evidence="1">
    <location>
        <begin position="1"/>
        <end position="19"/>
    </location>
</feature>
<evidence type="ECO:0000313" key="5">
    <source>
        <dbReference type="WBParaSite" id="HPLM_0001565901-mRNA-1"/>
    </source>
</evidence>
<protein>
    <submittedName>
        <fullName evidence="5">ShKT domain-containing protein</fullName>
    </submittedName>
</protein>
<reference evidence="5" key="1">
    <citation type="submission" date="2017-02" db="UniProtKB">
        <authorList>
            <consortium name="WormBaseParasite"/>
        </authorList>
    </citation>
    <scope>IDENTIFICATION</scope>
</reference>
<feature type="domain" description="ShKT" evidence="2">
    <location>
        <begin position="48"/>
        <end position="70"/>
    </location>
</feature>
<accession>A0A0N4WVD2</accession>
<keyword evidence="4" id="KW-1185">Reference proteome</keyword>
<evidence type="ECO:0000259" key="2">
    <source>
        <dbReference type="Pfam" id="PF01549"/>
    </source>
</evidence>
<gene>
    <name evidence="3" type="ORF">HPLM_LOCUS15651</name>
</gene>
<name>A0A0N4WVD2_HAEPC</name>
<dbReference type="OMA" id="CEFMASK"/>
<dbReference type="Proteomes" id="UP000268014">
    <property type="component" value="Unassembled WGS sequence"/>
</dbReference>
<dbReference type="AlphaFoldDB" id="A0A0N4WVD2"/>
<dbReference type="Gene3D" id="1.10.10.1870">
    <property type="entry name" value="ShTK domain-like"/>
    <property type="match status" value="1"/>
</dbReference>
<evidence type="ECO:0000313" key="4">
    <source>
        <dbReference type="Proteomes" id="UP000268014"/>
    </source>
</evidence>
<dbReference type="WBParaSite" id="HPLM_0001565901-mRNA-1">
    <property type="protein sequence ID" value="HPLM_0001565901-mRNA-1"/>
    <property type="gene ID" value="HPLM_0001565901"/>
</dbReference>
<evidence type="ECO:0000313" key="3">
    <source>
        <dbReference type="EMBL" id="VDO57383.1"/>
    </source>
</evidence>
<dbReference type="Pfam" id="PF01549">
    <property type="entry name" value="ShK"/>
    <property type="match status" value="1"/>
</dbReference>
<dbReference type="OrthoDB" id="5792244at2759"/>
<evidence type="ECO:0000256" key="1">
    <source>
        <dbReference type="SAM" id="SignalP"/>
    </source>
</evidence>
<feature type="chain" id="PRO_5043124098" evidence="1">
    <location>
        <begin position="20"/>
        <end position="70"/>
    </location>
</feature>
<dbReference type="InterPro" id="IPR003582">
    <property type="entry name" value="ShKT_dom"/>
</dbReference>
<reference evidence="3 4" key="2">
    <citation type="submission" date="2018-11" db="EMBL/GenBank/DDBJ databases">
        <authorList>
            <consortium name="Pathogen Informatics"/>
        </authorList>
    </citation>
    <scope>NUCLEOTIDE SEQUENCE [LARGE SCALE GENOMIC DNA]</scope>
    <source>
        <strain evidence="3 4">MHpl1</strain>
    </source>
</reference>